<dbReference type="InterPro" id="IPR028098">
    <property type="entry name" value="Glyco_trans_4-like_N"/>
</dbReference>
<dbReference type="Pfam" id="PF00534">
    <property type="entry name" value="Glycos_transf_1"/>
    <property type="match status" value="1"/>
</dbReference>
<evidence type="ECO:0000259" key="2">
    <source>
        <dbReference type="Pfam" id="PF13439"/>
    </source>
</evidence>
<gene>
    <name evidence="3" type="ORF">R54839_PPFHFPJH_00817</name>
</gene>
<dbReference type="CDD" id="cd03817">
    <property type="entry name" value="GT4_UGDG-like"/>
    <property type="match status" value="1"/>
</dbReference>
<dbReference type="SUPFAM" id="SSF53756">
    <property type="entry name" value="UDP-Glycosyltransferase/glycogen phosphorylase"/>
    <property type="match status" value="1"/>
</dbReference>
<evidence type="ECO:0000313" key="4">
    <source>
        <dbReference type="Proteomes" id="UP001314261"/>
    </source>
</evidence>
<dbReference type="PANTHER" id="PTHR45947">
    <property type="entry name" value="SULFOQUINOVOSYL TRANSFERASE SQD2"/>
    <property type="match status" value="1"/>
</dbReference>
<dbReference type="EMBL" id="CAUZLR010000004">
    <property type="protein sequence ID" value="CAK1239291.1"/>
    <property type="molecule type" value="Genomic_DNA"/>
</dbReference>
<feature type="domain" description="Glycosyl transferase family 1" evidence="1">
    <location>
        <begin position="190"/>
        <end position="355"/>
    </location>
</feature>
<dbReference type="RefSeq" id="WP_187753739.1">
    <property type="nucleotide sequence ID" value="NZ_CAUZLR010000004.1"/>
</dbReference>
<dbReference type="EC" id="2.4.1.337" evidence="3"/>
<keyword evidence="3" id="KW-0328">Glycosyltransferase</keyword>
<accession>A0ABN9YRV0</accession>
<evidence type="ECO:0000313" key="3">
    <source>
        <dbReference type="EMBL" id="CAK1239291.1"/>
    </source>
</evidence>
<feature type="domain" description="Glycosyltransferase subfamily 4-like N-terminal" evidence="2">
    <location>
        <begin position="14"/>
        <end position="182"/>
    </location>
</feature>
<dbReference type="Pfam" id="PF13439">
    <property type="entry name" value="Glyco_transf_4"/>
    <property type="match status" value="1"/>
</dbReference>
<name>A0ABN9YRV0_9LACO</name>
<comment type="caution">
    <text evidence="3">The sequence shown here is derived from an EMBL/GenBank/DDBJ whole genome shotgun (WGS) entry which is preliminary data.</text>
</comment>
<dbReference type="PANTHER" id="PTHR45947:SF3">
    <property type="entry name" value="SULFOQUINOVOSYL TRANSFERASE SQD2"/>
    <property type="match status" value="1"/>
</dbReference>
<dbReference type="InterPro" id="IPR050194">
    <property type="entry name" value="Glycosyltransferase_grp1"/>
</dbReference>
<organism evidence="3 4">
    <name type="scientific">Fructobacillus fructosus</name>
    <dbReference type="NCBI Taxonomy" id="1631"/>
    <lineage>
        <taxon>Bacteria</taxon>
        <taxon>Bacillati</taxon>
        <taxon>Bacillota</taxon>
        <taxon>Bacilli</taxon>
        <taxon>Lactobacillales</taxon>
        <taxon>Lactobacillaceae</taxon>
        <taxon>Fructobacillus</taxon>
    </lineage>
</organism>
<keyword evidence="3" id="KW-0808">Transferase</keyword>
<protein>
    <submittedName>
        <fullName evidence="3">Glycosyltransferase involved in cell wall bisynthesis (RfaB)</fullName>
        <ecNumber evidence="3">2.4.1.337</ecNumber>
    </submittedName>
</protein>
<sequence>MNIGLFTDTYFPQVSGVATSIQTLKDALEAQGHQVYIFTTTDPKVSKDADEPHIYRFSSLPYFGFKDRRLTFRGLIQAVEIAKEVKLDIVHTQTEFSLGLIGKYVARRLKIPAIHTYHTMYEDYTHYVAKGMLIKPSTVSHLMKAYLKSMDGCIAPSERVKESLLSYGVDDIPIPVIPTGVAIKELGSGREDLHAKYGIKPGTPVVLSLGRLAFEKNIAMTISAFSEILEQIPDARLLIAGDGPAKKSLQDQVEELGLQDAITFTGMVDHDQVADYYRLATVFVSSSDSETQGLTFIEALACDRPFVAIHSPYLDQLVTDSAIGKLVDDYDGFIDAVLSYLKRPDSKEDEQVRRAAVKNVDADTFANRVLAFYKEVIQNYKQDEQADDSDQLNDDEIGYIKRLLRNPFRRN</sequence>
<dbReference type="Proteomes" id="UP001314261">
    <property type="component" value="Unassembled WGS sequence"/>
</dbReference>
<proteinExistence type="predicted"/>
<dbReference type="InterPro" id="IPR001296">
    <property type="entry name" value="Glyco_trans_1"/>
</dbReference>
<dbReference type="GO" id="GO:0047228">
    <property type="term" value="F:1,2-diacylglycerol 3-glucosyltransferase activity"/>
    <property type="evidence" value="ECO:0007669"/>
    <property type="project" value="UniProtKB-EC"/>
</dbReference>
<reference evidence="3 4" key="1">
    <citation type="submission" date="2023-10" db="EMBL/GenBank/DDBJ databases">
        <authorList>
            <person name="Botero Cardona J."/>
        </authorList>
    </citation>
    <scope>NUCLEOTIDE SEQUENCE [LARGE SCALE GENOMIC DNA]</scope>
    <source>
        <strain evidence="3 4">R-54839</strain>
    </source>
</reference>
<keyword evidence="4" id="KW-1185">Reference proteome</keyword>
<evidence type="ECO:0000259" key="1">
    <source>
        <dbReference type="Pfam" id="PF00534"/>
    </source>
</evidence>
<dbReference type="Gene3D" id="3.40.50.2000">
    <property type="entry name" value="Glycogen Phosphorylase B"/>
    <property type="match status" value="2"/>
</dbReference>